<dbReference type="SUPFAM" id="SSF53474">
    <property type="entry name" value="alpha/beta-Hydrolases"/>
    <property type="match status" value="1"/>
</dbReference>
<dbReference type="AlphaFoldDB" id="A0A7X6HE04"/>
<dbReference type="RefSeq" id="WP_168486740.1">
    <property type="nucleotide sequence ID" value="NZ_JAAZSQ010000011.1"/>
</dbReference>
<gene>
    <name evidence="1" type="ORF">HGG74_12335</name>
</gene>
<evidence type="ECO:0000313" key="2">
    <source>
        <dbReference type="Proteomes" id="UP000544090"/>
    </source>
</evidence>
<organism evidence="1 2">
    <name type="scientific">Arthrobacter mobilis</name>
    <dbReference type="NCBI Taxonomy" id="2724944"/>
    <lineage>
        <taxon>Bacteria</taxon>
        <taxon>Bacillati</taxon>
        <taxon>Actinomycetota</taxon>
        <taxon>Actinomycetes</taxon>
        <taxon>Micrococcales</taxon>
        <taxon>Micrococcaceae</taxon>
        <taxon>Arthrobacter</taxon>
    </lineage>
</organism>
<reference evidence="1 2" key="1">
    <citation type="submission" date="2020-04" db="EMBL/GenBank/DDBJ databases">
        <title>Arthrobacter sp. nov.</title>
        <authorList>
            <person name="Liu S."/>
        </authorList>
    </citation>
    <scope>NUCLEOTIDE SEQUENCE [LARGE SCALE GENOMIC DNA]</scope>
    <source>
        <strain evidence="1 2">E918</strain>
    </source>
</reference>
<evidence type="ECO:0000313" key="1">
    <source>
        <dbReference type="EMBL" id="NKX55316.1"/>
    </source>
</evidence>
<proteinExistence type="predicted"/>
<dbReference type="Gene3D" id="3.40.50.1820">
    <property type="entry name" value="alpha/beta hydrolase"/>
    <property type="match status" value="1"/>
</dbReference>
<keyword evidence="2" id="KW-1185">Reference proteome</keyword>
<name>A0A7X6HE04_9MICC</name>
<dbReference type="Proteomes" id="UP000544090">
    <property type="component" value="Unassembled WGS sequence"/>
</dbReference>
<sequence length="240" mass="26333">MRLHSLPERMVFVHGAGLYGAAAWTNLHGMALEYDCLFLRRHGFDPQAEPLPTDFDADMRIVLENLGTGGHVVAHAEGAVAAMMAAVERPDLVRSLALFEPACLSLTADLPVTTTYRERRGPLFAARDRLDDEQYSREFSRVLFGLEAGPLQTGPDRVAARRLRLQAPPWEAPLHIVPGLPTLVVTGGWEPLYEEVAEYLASTGAVHRHAGGNHRPQDTTEGRALLTAFLRSVTGRVGRP</sequence>
<dbReference type="EMBL" id="JAAZSQ010000011">
    <property type="protein sequence ID" value="NKX55316.1"/>
    <property type="molecule type" value="Genomic_DNA"/>
</dbReference>
<dbReference type="GO" id="GO:0016787">
    <property type="term" value="F:hydrolase activity"/>
    <property type="evidence" value="ECO:0007669"/>
    <property type="project" value="UniProtKB-KW"/>
</dbReference>
<keyword evidence="1" id="KW-0378">Hydrolase</keyword>
<dbReference type="InterPro" id="IPR029058">
    <property type="entry name" value="AB_hydrolase_fold"/>
</dbReference>
<comment type="caution">
    <text evidence="1">The sequence shown here is derived from an EMBL/GenBank/DDBJ whole genome shotgun (WGS) entry which is preliminary data.</text>
</comment>
<protein>
    <submittedName>
        <fullName evidence="1">Alpha/beta hydrolase</fullName>
    </submittedName>
</protein>
<accession>A0A7X6HE04</accession>